<accession>A0A6A4HL84</accession>
<evidence type="ECO:0000313" key="2">
    <source>
        <dbReference type="EMBL" id="KAE9403530.1"/>
    </source>
</evidence>
<name>A0A6A4HL84_9AGAR</name>
<keyword evidence="3" id="KW-1185">Reference proteome</keyword>
<dbReference type="Proteomes" id="UP000799118">
    <property type="component" value="Unassembled WGS sequence"/>
</dbReference>
<evidence type="ECO:0000313" key="1">
    <source>
        <dbReference type="EMBL" id="KAE9398783.1"/>
    </source>
</evidence>
<proteinExistence type="predicted"/>
<gene>
    <name evidence="2" type="ORF">BT96DRAFT_936373</name>
    <name evidence="1" type="ORF">BT96DRAFT_939942</name>
</gene>
<organism evidence="1 3">
    <name type="scientific">Gymnopus androsaceus JB14</name>
    <dbReference type="NCBI Taxonomy" id="1447944"/>
    <lineage>
        <taxon>Eukaryota</taxon>
        <taxon>Fungi</taxon>
        <taxon>Dikarya</taxon>
        <taxon>Basidiomycota</taxon>
        <taxon>Agaricomycotina</taxon>
        <taxon>Agaricomycetes</taxon>
        <taxon>Agaricomycetidae</taxon>
        <taxon>Agaricales</taxon>
        <taxon>Marasmiineae</taxon>
        <taxon>Omphalotaceae</taxon>
        <taxon>Gymnopus</taxon>
    </lineage>
</organism>
<dbReference type="EMBL" id="ML769424">
    <property type="protein sequence ID" value="KAE9403530.1"/>
    <property type="molecule type" value="Genomic_DNA"/>
</dbReference>
<dbReference type="AlphaFoldDB" id="A0A6A4HL84"/>
<reference evidence="1" key="1">
    <citation type="journal article" date="2019" name="Environ. Microbiol.">
        <title>Fungal ecological strategies reflected in gene transcription - a case study of two litter decomposers.</title>
        <authorList>
            <person name="Barbi F."/>
            <person name="Kohler A."/>
            <person name="Barry K."/>
            <person name="Baskaran P."/>
            <person name="Daum C."/>
            <person name="Fauchery L."/>
            <person name="Ihrmark K."/>
            <person name="Kuo A."/>
            <person name="LaButti K."/>
            <person name="Lipzen A."/>
            <person name="Morin E."/>
            <person name="Grigoriev I.V."/>
            <person name="Henrissat B."/>
            <person name="Lindahl B."/>
            <person name="Martin F."/>
        </authorList>
    </citation>
    <scope>NUCLEOTIDE SEQUENCE</scope>
    <source>
        <strain evidence="1">JB14</strain>
    </source>
</reference>
<evidence type="ECO:0000313" key="3">
    <source>
        <dbReference type="Proteomes" id="UP000799118"/>
    </source>
</evidence>
<protein>
    <submittedName>
        <fullName evidence="1">Uncharacterized protein</fullName>
    </submittedName>
</protein>
<dbReference type="EMBL" id="ML769478">
    <property type="protein sequence ID" value="KAE9398783.1"/>
    <property type="molecule type" value="Genomic_DNA"/>
</dbReference>
<sequence length="166" mass="18704">MEETKRMMTLLKRYAHAAPGIRLSDTIFSQIDITLTAHLCCSPNSHLPSPTTIQQPMPLPKSATFTDEHLLEYFHEHGGNSSGESNEARIKALAHSKSLQVTPEEHQHIAVQRVITAVKLVEAAKVVETKEDDAWEWDAKEKKIRVLEKCSLTGKLVWTGKYMESQ</sequence>